<evidence type="ECO:0000313" key="2">
    <source>
        <dbReference type="Proteomes" id="UP000663464"/>
    </source>
</evidence>
<protein>
    <submittedName>
        <fullName evidence="1">Uncharacterized protein</fullName>
    </submittedName>
</protein>
<sequence length="64" mass="8072">MEIYEMNKYRAEFRRNSKDYFRKDCNENQLEETKQLIKEIKNEEETGKCYYRRFPLGKSKKIYF</sequence>
<organism evidence="1 2">
    <name type="scientific">Clostridium botulinum</name>
    <dbReference type="NCBI Taxonomy" id="1491"/>
    <lineage>
        <taxon>Bacteria</taxon>
        <taxon>Bacillati</taxon>
        <taxon>Bacillota</taxon>
        <taxon>Clostridia</taxon>
        <taxon>Eubacteriales</taxon>
        <taxon>Clostridiaceae</taxon>
        <taxon>Clostridium</taxon>
    </lineage>
</organism>
<accession>A0ABD7CGY5</accession>
<gene>
    <name evidence="1" type="ORF">JQS73_12725</name>
</gene>
<evidence type="ECO:0000313" key="1">
    <source>
        <dbReference type="EMBL" id="QRI52291.1"/>
    </source>
</evidence>
<reference evidence="1 2" key="1">
    <citation type="journal article" date="2014" name="J. Infect. Dis.">
        <title>Molecular characterization of a novel botulinum neurotoxin type H gene.</title>
        <authorList>
            <person name="Dover N."/>
            <person name="Barash J.R."/>
            <person name="Hill K.K."/>
            <person name="Xie G."/>
            <person name="Arnon S.S."/>
        </authorList>
    </citation>
    <scope>NUCLEOTIDE SEQUENCE [LARGE SCALE GENOMIC DNA]</scope>
    <source>
        <strain evidence="1 2">IBCA10-7060</strain>
    </source>
</reference>
<dbReference type="Proteomes" id="UP000663464">
    <property type="component" value="Chromosome"/>
</dbReference>
<dbReference type="AlphaFoldDB" id="A0ABD7CGY5"/>
<dbReference type="EMBL" id="CP069280">
    <property type="protein sequence ID" value="QRI52291.1"/>
    <property type="molecule type" value="Genomic_DNA"/>
</dbReference>
<name>A0ABD7CGY5_CLOBO</name>
<proteinExistence type="predicted"/>